<dbReference type="PANTHER" id="PTHR32212">
    <property type="entry name" value="CYCLIN-LIKE F-BOX"/>
    <property type="match status" value="1"/>
</dbReference>
<dbReference type="Proteomes" id="UP000813463">
    <property type="component" value="Chromosome 4"/>
</dbReference>
<dbReference type="Pfam" id="PF24758">
    <property type="entry name" value="LRR_At5g56370"/>
    <property type="match status" value="1"/>
</dbReference>
<dbReference type="InterPro" id="IPR036047">
    <property type="entry name" value="F-box-like_dom_sf"/>
</dbReference>
<gene>
    <name evidence="3" type="primary">LOC130472125</name>
</gene>
<reference evidence="3" key="2">
    <citation type="submission" date="2025-08" db="UniProtKB">
        <authorList>
            <consortium name="RefSeq"/>
        </authorList>
    </citation>
    <scope>IDENTIFICATION</scope>
    <source>
        <tissue evidence="3">Leaf</tissue>
    </source>
</reference>
<accession>A0ABM3RSE1</accession>
<evidence type="ECO:0000313" key="3">
    <source>
        <dbReference type="RefSeq" id="XP_056698550.1"/>
    </source>
</evidence>
<organism evidence="2 3">
    <name type="scientific">Spinacia oleracea</name>
    <name type="common">Spinach</name>
    <dbReference type="NCBI Taxonomy" id="3562"/>
    <lineage>
        <taxon>Eukaryota</taxon>
        <taxon>Viridiplantae</taxon>
        <taxon>Streptophyta</taxon>
        <taxon>Embryophyta</taxon>
        <taxon>Tracheophyta</taxon>
        <taxon>Spermatophyta</taxon>
        <taxon>Magnoliopsida</taxon>
        <taxon>eudicotyledons</taxon>
        <taxon>Gunneridae</taxon>
        <taxon>Pentapetalae</taxon>
        <taxon>Caryophyllales</taxon>
        <taxon>Chenopodiaceae</taxon>
        <taxon>Chenopodioideae</taxon>
        <taxon>Anserineae</taxon>
        <taxon>Spinacia</taxon>
    </lineage>
</organism>
<protein>
    <submittedName>
        <fullName evidence="3">FBD-associated F-box protein At4g10400-like</fullName>
    </submittedName>
</protein>
<dbReference type="Gene3D" id="3.80.10.10">
    <property type="entry name" value="Ribonuclease Inhibitor"/>
    <property type="match status" value="1"/>
</dbReference>
<dbReference type="RefSeq" id="XP_056698550.1">
    <property type="nucleotide sequence ID" value="XM_056842572.1"/>
</dbReference>
<name>A0ABM3RSE1_SPIOL</name>
<sequence length="293" mass="34458">MSTTEGNTLKRWTKKNKNSGEFDRISSLPDPILIEILSLLPLNSAFATNILARRWQHLWTQITSLNIVVDDHSRAHKHLVTTLEEKILPKLPNQWLIHKLNIVRPCFHNAWWASLDSWFCRFSLAPWNIREIKITYEKQYIGDWSVPLTYIFQIPSVVVLELLSCDWSFLYKDDCIVNLPNLKKLKLHFGPTFKYCWLKTLIESCPTLEELSIRLNYWYDEESPSRVLWISGRNLKRLSVWLTSVMNTVVKEEGSNSFLHLFPSIQSTFNLEPQANFPSHSLYLTLQIRHNFN</sequence>
<dbReference type="InterPro" id="IPR055411">
    <property type="entry name" value="LRR_FXL15/At3g58940/PEG3-like"/>
</dbReference>
<dbReference type="SUPFAM" id="SSF81383">
    <property type="entry name" value="F-box domain"/>
    <property type="match status" value="1"/>
</dbReference>
<dbReference type="GeneID" id="130472125"/>
<keyword evidence="2" id="KW-1185">Reference proteome</keyword>
<feature type="domain" description="F-box/LRR-repeat protein 15/At3g58940/PEG3-like LRR" evidence="1">
    <location>
        <begin position="116"/>
        <end position="252"/>
    </location>
</feature>
<reference evidence="2" key="1">
    <citation type="journal article" date="2021" name="Nat. Commun.">
        <title>Genomic analyses provide insights into spinach domestication and the genetic basis of agronomic traits.</title>
        <authorList>
            <person name="Cai X."/>
            <person name="Sun X."/>
            <person name="Xu C."/>
            <person name="Sun H."/>
            <person name="Wang X."/>
            <person name="Ge C."/>
            <person name="Zhang Z."/>
            <person name="Wang Q."/>
            <person name="Fei Z."/>
            <person name="Jiao C."/>
            <person name="Wang Q."/>
        </authorList>
    </citation>
    <scope>NUCLEOTIDE SEQUENCE [LARGE SCALE GENOMIC DNA]</scope>
    <source>
        <strain evidence="2">cv. Varoflay</strain>
    </source>
</reference>
<dbReference type="PANTHER" id="PTHR32212:SF373">
    <property type="entry name" value="F-BOX_LRR-REPEAT PROTEIN 25-LIKE"/>
    <property type="match status" value="1"/>
</dbReference>
<dbReference type="InterPro" id="IPR032675">
    <property type="entry name" value="LRR_dom_sf"/>
</dbReference>
<evidence type="ECO:0000313" key="2">
    <source>
        <dbReference type="Proteomes" id="UP000813463"/>
    </source>
</evidence>
<proteinExistence type="predicted"/>
<dbReference type="SUPFAM" id="SSF52047">
    <property type="entry name" value="RNI-like"/>
    <property type="match status" value="1"/>
</dbReference>
<evidence type="ECO:0000259" key="1">
    <source>
        <dbReference type="Pfam" id="PF24758"/>
    </source>
</evidence>